<evidence type="ECO:0000313" key="2">
    <source>
        <dbReference type="Proteomes" id="UP000318711"/>
    </source>
</evidence>
<protein>
    <recommendedName>
        <fullName evidence="3">Histidine kinase/HSP90-like ATPase domain-containing protein</fullName>
    </recommendedName>
</protein>
<name>A0A554LX73_9BACT</name>
<accession>A0A554LX73</accession>
<dbReference type="AlphaFoldDB" id="A0A554LX73"/>
<reference evidence="1 2" key="1">
    <citation type="submission" date="2017-07" db="EMBL/GenBank/DDBJ databases">
        <title>Mechanisms for carbon and nitrogen cycling indicate functional differentiation within the Candidate Phyla Radiation.</title>
        <authorList>
            <person name="Danczak R.E."/>
            <person name="Johnston M.D."/>
            <person name="Kenah C."/>
            <person name="Slattery M."/>
            <person name="Wrighton K.C."/>
            <person name="Wilkins M.J."/>
        </authorList>
    </citation>
    <scope>NUCLEOTIDE SEQUENCE [LARGE SCALE GENOMIC DNA]</scope>
    <source>
        <strain evidence="1">Licking1014_2</strain>
    </source>
</reference>
<organism evidence="1 2">
    <name type="scientific">Candidatus Berkelbacteria bacterium Licking1014_2</name>
    <dbReference type="NCBI Taxonomy" id="2017146"/>
    <lineage>
        <taxon>Bacteria</taxon>
        <taxon>Candidatus Berkelbacteria</taxon>
    </lineage>
</organism>
<evidence type="ECO:0000313" key="1">
    <source>
        <dbReference type="EMBL" id="TSC97470.1"/>
    </source>
</evidence>
<comment type="caution">
    <text evidence="1">The sequence shown here is derived from an EMBL/GenBank/DDBJ whole genome shotgun (WGS) entry which is preliminary data.</text>
</comment>
<sequence length="161" mass="18147">MEDKLAQKAREWLGLELGDSFLSEGEYCSSRDIFQARLDKMRTVFESAANEEMDLIYLLIAVIGEIGNNSFDHNLGQWRDIGGIFFNFDQSEKIVVLADRGQGFYSSMKKAISDIPNDLEAIKIAFTKQISGRQPERRGNGLKFVANIAQQTNIEVFLQSG</sequence>
<proteinExistence type="predicted"/>
<gene>
    <name evidence="1" type="ORF">CEN88_32</name>
</gene>
<dbReference type="EMBL" id="VMGL01000002">
    <property type="protein sequence ID" value="TSC97470.1"/>
    <property type="molecule type" value="Genomic_DNA"/>
</dbReference>
<dbReference type="Proteomes" id="UP000318711">
    <property type="component" value="Unassembled WGS sequence"/>
</dbReference>
<evidence type="ECO:0008006" key="3">
    <source>
        <dbReference type="Google" id="ProtNLM"/>
    </source>
</evidence>
<feature type="non-terminal residue" evidence="1">
    <location>
        <position position="161"/>
    </location>
</feature>